<dbReference type="SUPFAM" id="SSF52129">
    <property type="entry name" value="Caspase-like"/>
    <property type="match status" value="1"/>
</dbReference>
<dbReference type="PANTHER" id="PTHR22576:SF37">
    <property type="entry name" value="MUCOSA-ASSOCIATED LYMPHOID TISSUE LYMPHOMA TRANSLOCATION PROTEIN 1"/>
    <property type="match status" value="1"/>
</dbReference>
<dbReference type="GO" id="GO:0004197">
    <property type="term" value="F:cysteine-type endopeptidase activity"/>
    <property type="evidence" value="ECO:0007669"/>
    <property type="project" value="InterPro"/>
</dbReference>
<dbReference type="InterPro" id="IPR029030">
    <property type="entry name" value="Caspase-like_dom_sf"/>
</dbReference>
<protein>
    <recommendedName>
        <fullName evidence="1">Caspase family p20 domain-containing protein</fullName>
    </recommendedName>
</protein>
<dbReference type="PROSITE" id="PS50208">
    <property type="entry name" value="CASPASE_P20"/>
    <property type="match status" value="1"/>
</dbReference>
<reference evidence="3" key="1">
    <citation type="submission" date="2021-02" db="EMBL/GenBank/DDBJ databases">
        <authorList>
            <person name="Nowell W R."/>
        </authorList>
    </citation>
    <scope>NUCLEOTIDE SEQUENCE</scope>
</reference>
<accession>A0A820AHS0</accession>
<evidence type="ECO:0000313" key="4">
    <source>
        <dbReference type="Proteomes" id="UP000663874"/>
    </source>
</evidence>
<dbReference type="Proteomes" id="UP000663874">
    <property type="component" value="Unassembled WGS sequence"/>
</dbReference>
<dbReference type="PANTHER" id="PTHR22576">
    <property type="entry name" value="MUCOSA ASSOCIATED LYMPHOID TISSUE LYMPHOMA TRANSLOCATION PROTEIN 1/PARACASPASE"/>
    <property type="match status" value="1"/>
</dbReference>
<dbReference type="Gene3D" id="3.40.50.1460">
    <property type="match status" value="1"/>
</dbReference>
<evidence type="ECO:0000259" key="1">
    <source>
        <dbReference type="PROSITE" id="PS50208"/>
    </source>
</evidence>
<name>A0A820AHS0_9BILA</name>
<gene>
    <name evidence="3" type="ORF">FNK824_LOCUS35623</name>
    <name evidence="2" type="ORF">OTI717_LOCUS29890</name>
</gene>
<dbReference type="EMBL" id="CAJOBE010015333">
    <property type="protein sequence ID" value="CAF4188619.1"/>
    <property type="molecule type" value="Genomic_DNA"/>
</dbReference>
<dbReference type="InterPro" id="IPR001309">
    <property type="entry name" value="Pept_C14_p20"/>
</dbReference>
<dbReference type="AlphaFoldDB" id="A0A820AHS0"/>
<comment type="caution">
    <text evidence="3">The sequence shown here is derived from an EMBL/GenBank/DDBJ whole genome shotgun (WGS) entry which is preliminary data.</text>
</comment>
<dbReference type="EMBL" id="CAJOAX010007748">
    <property type="protein sequence ID" value="CAF4017200.1"/>
    <property type="molecule type" value="Genomic_DNA"/>
</dbReference>
<sequence length="128" mass="13899">MATSNTGSSSRRKRALVIGNNNYSRSESKLRHCINDANDLTALLEKISFIVTTHHDLTNAQTVKAIRDFQNTIADGDLVMFYFSGHGYQVNGDSGRGLQMIDPPAGTFVQFACAANATASDGLETDRN</sequence>
<proteinExistence type="predicted"/>
<dbReference type="Proteomes" id="UP000663823">
    <property type="component" value="Unassembled WGS sequence"/>
</dbReference>
<dbReference type="Pfam" id="PF00656">
    <property type="entry name" value="Peptidase_C14"/>
    <property type="match status" value="1"/>
</dbReference>
<dbReference type="InterPro" id="IPR052039">
    <property type="entry name" value="Caspase-related_regulators"/>
</dbReference>
<evidence type="ECO:0000313" key="3">
    <source>
        <dbReference type="EMBL" id="CAF4188619.1"/>
    </source>
</evidence>
<dbReference type="GO" id="GO:0006508">
    <property type="term" value="P:proteolysis"/>
    <property type="evidence" value="ECO:0007669"/>
    <property type="project" value="InterPro"/>
</dbReference>
<feature type="domain" description="Caspase family p20" evidence="1">
    <location>
        <begin position="11"/>
        <end position="89"/>
    </location>
</feature>
<dbReference type="InterPro" id="IPR011600">
    <property type="entry name" value="Pept_C14_caspase"/>
</dbReference>
<organism evidence="3 4">
    <name type="scientific">Rotaria sordida</name>
    <dbReference type="NCBI Taxonomy" id="392033"/>
    <lineage>
        <taxon>Eukaryota</taxon>
        <taxon>Metazoa</taxon>
        <taxon>Spiralia</taxon>
        <taxon>Gnathifera</taxon>
        <taxon>Rotifera</taxon>
        <taxon>Eurotatoria</taxon>
        <taxon>Bdelloidea</taxon>
        <taxon>Philodinida</taxon>
        <taxon>Philodinidae</taxon>
        <taxon>Rotaria</taxon>
    </lineage>
</organism>
<evidence type="ECO:0000313" key="2">
    <source>
        <dbReference type="EMBL" id="CAF4017200.1"/>
    </source>
</evidence>
<feature type="non-terminal residue" evidence="3">
    <location>
        <position position="1"/>
    </location>
</feature>